<dbReference type="Pfam" id="PF02518">
    <property type="entry name" value="HATPase_c"/>
    <property type="match status" value="1"/>
</dbReference>
<evidence type="ECO:0000256" key="5">
    <source>
        <dbReference type="ARBA" id="ARBA00022553"/>
    </source>
</evidence>
<dbReference type="GO" id="GO:0005886">
    <property type="term" value="C:plasma membrane"/>
    <property type="evidence" value="ECO:0007669"/>
    <property type="project" value="UniProtKB-SubCell"/>
</dbReference>
<dbReference type="SUPFAM" id="SSF55874">
    <property type="entry name" value="ATPase domain of HSP90 chaperone/DNA topoisomerase II/histidine kinase"/>
    <property type="match status" value="1"/>
</dbReference>
<evidence type="ECO:0000259" key="15">
    <source>
        <dbReference type="PROSITE" id="PS50109"/>
    </source>
</evidence>
<dbReference type="InterPro" id="IPR036097">
    <property type="entry name" value="HisK_dim/P_sf"/>
</dbReference>
<evidence type="ECO:0000256" key="7">
    <source>
        <dbReference type="ARBA" id="ARBA00022692"/>
    </source>
</evidence>
<dbReference type="GO" id="GO:0000155">
    <property type="term" value="F:phosphorelay sensor kinase activity"/>
    <property type="evidence" value="ECO:0007669"/>
    <property type="project" value="InterPro"/>
</dbReference>
<feature type="transmembrane region" description="Helical" evidence="14">
    <location>
        <begin position="230"/>
        <end position="255"/>
    </location>
</feature>
<feature type="domain" description="Histidine kinase" evidence="15">
    <location>
        <begin position="492"/>
        <end position="689"/>
    </location>
</feature>
<evidence type="ECO:0000256" key="3">
    <source>
        <dbReference type="ARBA" id="ARBA00012438"/>
    </source>
</evidence>
<dbReference type="AlphaFoldDB" id="A0A7G9GNY6"/>
<dbReference type="CDD" id="cd00082">
    <property type="entry name" value="HisKA"/>
    <property type="match status" value="1"/>
</dbReference>
<dbReference type="FunFam" id="1.10.287.130:FF:000008">
    <property type="entry name" value="Two-component sensor histidine kinase"/>
    <property type="match status" value="1"/>
</dbReference>
<keyword evidence="13 14" id="KW-0472">Membrane</keyword>
<dbReference type="EC" id="2.7.13.3" evidence="3"/>
<keyword evidence="5" id="KW-0597">Phosphoprotein</keyword>
<evidence type="ECO:0000256" key="2">
    <source>
        <dbReference type="ARBA" id="ARBA00004651"/>
    </source>
</evidence>
<dbReference type="SUPFAM" id="SSF47384">
    <property type="entry name" value="Homodimeric domain of signal transducing histidine kinase"/>
    <property type="match status" value="1"/>
</dbReference>
<reference evidence="16 17" key="1">
    <citation type="submission" date="2020-08" db="EMBL/GenBank/DDBJ databases">
        <authorList>
            <person name="Liu C."/>
            <person name="Sun Q."/>
        </authorList>
    </citation>
    <scope>NUCLEOTIDE SEQUENCE [LARGE SCALE GENOMIC DNA]</scope>
    <source>
        <strain evidence="16 17">NSJ-61</strain>
    </source>
</reference>
<dbReference type="InterPro" id="IPR036890">
    <property type="entry name" value="HATPase_C_sf"/>
</dbReference>
<comment type="catalytic activity">
    <reaction evidence="1">
        <text>ATP + protein L-histidine = ADP + protein N-phospho-L-histidine.</text>
        <dbReference type="EC" id="2.7.13.3"/>
    </reaction>
</comment>
<evidence type="ECO:0000313" key="16">
    <source>
        <dbReference type="EMBL" id="QNM12518.1"/>
    </source>
</evidence>
<dbReference type="Proteomes" id="UP000515856">
    <property type="component" value="Chromosome"/>
</dbReference>
<keyword evidence="7 14" id="KW-0812">Transmembrane</keyword>
<evidence type="ECO:0000256" key="10">
    <source>
        <dbReference type="ARBA" id="ARBA00022840"/>
    </source>
</evidence>
<dbReference type="KEGG" id="ehn:H9Q80_00750"/>
<name>A0A7G9GNY6_9FIRM</name>
<dbReference type="InterPro" id="IPR005467">
    <property type="entry name" value="His_kinase_dom"/>
</dbReference>
<evidence type="ECO:0000256" key="4">
    <source>
        <dbReference type="ARBA" id="ARBA00022475"/>
    </source>
</evidence>
<dbReference type="InterPro" id="IPR003661">
    <property type="entry name" value="HisK_dim/P_dom"/>
</dbReference>
<evidence type="ECO:0000256" key="8">
    <source>
        <dbReference type="ARBA" id="ARBA00022741"/>
    </source>
</evidence>
<evidence type="ECO:0000256" key="6">
    <source>
        <dbReference type="ARBA" id="ARBA00022679"/>
    </source>
</evidence>
<keyword evidence="4" id="KW-1003">Cell membrane</keyword>
<evidence type="ECO:0000256" key="14">
    <source>
        <dbReference type="SAM" id="Phobius"/>
    </source>
</evidence>
<keyword evidence="12" id="KW-0902">Two-component regulatory system</keyword>
<dbReference type="Gene3D" id="3.30.565.10">
    <property type="entry name" value="Histidine kinase-like ATPase, C-terminal domain"/>
    <property type="match status" value="1"/>
</dbReference>
<sequence length="708" mass="81941">MKKKQGIFLVIFCLLLAIMSGTVLSLYDNVREHSKVSKEDITLHYCDEFGYYALALQKAMNPDYKVLSYGKEVPEYMQNICDEYINDVLKNSLTVIQSDSDFMFQAVDTKTNKELSHHKENMEKTDKLFQFTIQFHADSSIQMKGDLDDRIFNQSIFESIANNVLDYYRDRYMDLYSVEDVENGFDYHGVHYGDESIKVNIPKNLSVSFALPQEVTKSSHYYGNVYYESYAYAFAATAMAVCCGILFMYFLIYPVRVVENAPLFKRIYHLKAGLRILLMAFLISIWITSTIMLSVFTINKEFYEFFHQMNIGGGNMLIPIINFVVWFITLAVISLEIFQIKYIFAHGIMRYLKEDTLIASLIRKIKSYSHRLSEFDLSNSLDKTILKFVLINTIIIFIMCTIWVFGYFLAIVYALLCFVWISKKAKKIQQDYLKIIDAAKQLGNGNFDVNIQEDLGMFNGLKEDFSHIRDGFEKAVKEETKSQNMKTELISNVSHDLKTPLTCIKNYIVLLQDDQLDEATRHEYLENLNQYSNRLTTLIEDLFDVSKVNSGNMKLSLMDINIIALIEQAQAECMDQLEEKGLNIITCFEESEIICHLDGDKTYRIFENLFTNISKYAMPNSRVYIEVHVKDDVEIIFKNISMEQMNFTAEEIVDRFVRGDKSRHETGSGLGLAIVKSFTEVQQGSFHIEIDGDLFKAILHFKKVQDQA</sequence>
<keyword evidence="9 16" id="KW-0418">Kinase</keyword>
<evidence type="ECO:0000256" key="1">
    <source>
        <dbReference type="ARBA" id="ARBA00000085"/>
    </source>
</evidence>
<dbReference type="InterPro" id="IPR050398">
    <property type="entry name" value="HssS/ArlS-like"/>
</dbReference>
<dbReference type="RefSeq" id="WP_117452936.1">
    <property type="nucleotide sequence ID" value="NZ_CP060636.1"/>
</dbReference>
<accession>A0A7G9GNY6</accession>
<evidence type="ECO:0000256" key="13">
    <source>
        <dbReference type="ARBA" id="ARBA00023136"/>
    </source>
</evidence>
<dbReference type="SMART" id="SM00387">
    <property type="entry name" value="HATPase_c"/>
    <property type="match status" value="1"/>
</dbReference>
<dbReference type="Gene3D" id="1.10.287.130">
    <property type="match status" value="1"/>
</dbReference>
<feature type="transmembrane region" description="Helical" evidence="14">
    <location>
        <begin position="316"/>
        <end position="338"/>
    </location>
</feature>
<feature type="transmembrane region" description="Helical" evidence="14">
    <location>
        <begin position="276"/>
        <end position="296"/>
    </location>
</feature>
<dbReference type="InterPro" id="IPR003594">
    <property type="entry name" value="HATPase_dom"/>
</dbReference>
<comment type="subcellular location">
    <subcellularLocation>
        <location evidence="2">Cell membrane</location>
        <topology evidence="2">Multi-pass membrane protein</topology>
    </subcellularLocation>
</comment>
<protein>
    <recommendedName>
        <fullName evidence="3">histidine kinase</fullName>
        <ecNumber evidence="3">2.7.13.3</ecNumber>
    </recommendedName>
</protein>
<feature type="transmembrane region" description="Helical" evidence="14">
    <location>
        <begin position="388"/>
        <end position="421"/>
    </location>
</feature>
<dbReference type="PANTHER" id="PTHR45528">
    <property type="entry name" value="SENSOR HISTIDINE KINASE CPXA"/>
    <property type="match status" value="1"/>
</dbReference>
<keyword evidence="11 14" id="KW-1133">Transmembrane helix</keyword>
<dbReference type="GO" id="GO:0005524">
    <property type="term" value="F:ATP binding"/>
    <property type="evidence" value="ECO:0007669"/>
    <property type="project" value="UniProtKB-KW"/>
</dbReference>
<gene>
    <name evidence="16" type="ORF">H9Q80_00750</name>
</gene>
<evidence type="ECO:0000256" key="11">
    <source>
        <dbReference type="ARBA" id="ARBA00022989"/>
    </source>
</evidence>
<keyword evidence="17" id="KW-1185">Reference proteome</keyword>
<keyword evidence="6" id="KW-0808">Transferase</keyword>
<proteinExistence type="predicted"/>
<evidence type="ECO:0000256" key="12">
    <source>
        <dbReference type="ARBA" id="ARBA00023012"/>
    </source>
</evidence>
<dbReference type="Pfam" id="PF00512">
    <property type="entry name" value="HisKA"/>
    <property type="match status" value="1"/>
</dbReference>
<organism evidence="16 17">
    <name type="scientific">[Eubacterium] hominis</name>
    <dbReference type="NCBI Taxonomy" id="2764325"/>
    <lineage>
        <taxon>Bacteria</taxon>
        <taxon>Bacillati</taxon>
        <taxon>Bacillota</taxon>
        <taxon>Erysipelotrichia</taxon>
        <taxon>Erysipelotrichales</taxon>
        <taxon>Erysipelotrichaceae</taxon>
        <taxon>Amedibacillus</taxon>
    </lineage>
</organism>
<dbReference type="SMART" id="SM00388">
    <property type="entry name" value="HisKA"/>
    <property type="match status" value="1"/>
</dbReference>
<evidence type="ECO:0000313" key="17">
    <source>
        <dbReference type="Proteomes" id="UP000515856"/>
    </source>
</evidence>
<keyword evidence="8" id="KW-0547">Nucleotide-binding</keyword>
<dbReference type="PROSITE" id="PS50109">
    <property type="entry name" value="HIS_KIN"/>
    <property type="match status" value="1"/>
</dbReference>
<dbReference type="PANTHER" id="PTHR45528:SF1">
    <property type="entry name" value="SENSOR HISTIDINE KINASE CPXA"/>
    <property type="match status" value="1"/>
</dbReference>
<dbReference type="EMBL" id="CP060636">
    <property type="protein sequence ID" value="QNM12518.1"/>
    <property type="molecule type" value="Genomic_DNA"/>
</dbReference>
<evidence type="ECO:0000256" key="9">
    <source>
        <dbReference type="ARBA" id="ARBA00022777"/>
    </source>
</evidence>
<keyword evidence="10" id="KW-0067">ATP-binding</keyword>